<protein>
    <submittedName>
        <fullName evidence="3">Speckle-type POZ protein like</fullName>
    </submittedName>
</protein>
<dbReference type="InterPro" id="IPR002083">
    <property type="entry name" value="MATH/TRAF_dom"/>
</dbReference>
<feature type="domain" description="BTB" evidence="1">
    <location>
        <begin position="338"/>
        <end position="402"/>
    </location>
</feature>
<dbReference type="PANTHER" id="PTHR24413">
    <property type="entry name" value="SPECKLE-TYPE POZ PROTEIN"/>
    <property type="match status" value="1"/>
</dbReference>
<dbReference type="CDD" id="cd18186">
    <property type="entry name" value="BTB_POZ_ZBTB_KLHL-like"/>
    <property type="match status" value="1"/>
</dbReference>
<dbReference type="SUPFAM" id="SSF49599">
    <property type="entry name" value="TRAF domain-like"/>
    <property type="match status" value="1"/>
</dbReference>
<dbReference type="PROSITE" id="PS50144">
    <property type="entry name" value="MATH"/>
    <property type="match status" value="1"/>
</dbReference>
<reference evidence="3" key="2">
    <citation type="submission" date="2020-06" db="EMBL/GenBank/DDBJ databases">
        <authorList>
            <person name="Sheffer M."/>
        </authorList>
    </citation>
    <scope>NUCLEOTIDE SEQUENCE</scope>
</reference>
<dbReference type="InterPro" id="IPR011333">
    <property type="entry name" value="SKP1/BTB/POZ_sf"/>
</dbReference>
<dbReference type="Gene3D" id="3.30.710.10">
    <property type="entry name" value="Potassium Channel Kv1.1, Chain A"/>
    <property type="match status" value="1"/>
</dbReference>
<name>A0A8T0FMM8_ARGBR</name>
<evidence type="ECO:0000313" key="4">
    <source>
        <dbReference type="Proteomes" id="UP000807504"/>
    </source>
</evidence>
<sequence length="495" mass="56867">MGSECLKNKTGCTFQWKINNFSYCWQKTGEYLQSPEFSADMGKQTKWKLCLYPRGDESSNFICVCVYRVKDTNNEDNLEVCFQISALSADESIPRTVATFRSLIKEGQFAGHSDLLKRDDLFSMDAAVLLPDDTLTVQCDMWTIGGRDMKNVHYYARTFIKVEQITFIWSVTSFSSLKLNCKIPFAIRSVSNALLAGLHLFVERDCCCERIWLELKLSDENIKFFKMHSSIINETNEEIKSTRQEHEVFHEFSRSIKYSLPLTKGKLIDNNTLYLPKDILSLKFECAYTTGIGYEGIEHIDMRSTLLPGNPNKKKKLPETSYTLLHDIKTLYSIPFLCDVKLRTSTESFLAHKIILSSRSPVFTKMFANDASGKEVHITDVDSKTLSRLLLYIYTDTLEDLDVKAASLLYEAAAKYCILSLKEKCSTFLKNNLDPSNASDVLIIADMDDDKDFKLDVQDYILEHDCVFRSEKWKDLIHTKPELTAETMLRKFTKM</sequence>
<organism evidence="3 4">
    <name type="scientific">Argiope bruennichi</name>
    <name type="common">Wasp spider</name>
    <name type="synonym">Aranea bruennichi</name>
    <dbReference type="NCBI Taxonomy" id="94029"/>
    <lineage>
        <taxon>Eukaryota</taxon>
        <taxon>Metazoa</taxon>
        <taxon>Ecdysozoa</taxon>
        <taxon>Arthropoda</taxon>
        <taxon>Chelicerata</taxon>
        <taxon>Arachnida</taxon>
        <taxon>Araneae</taxon>
        <taxon>Araneomorphae</taxon>
        <taxon>Entelegynae</taxon>
        <taxon>Araneoidea</taxon>
        <taxon>Araneidae</taxon>
        <taxon>Argiope</taxon>
    </lineage>
</organism>
<gene>
    <name evidence="3" type="ORF">HNY73_003925</name>
</gene>
<dbReference type="SMART" id="SM00225">
    <property type="entry name" value="BTB"/>
    <property type="match status" value="1"/>
</dbReference>
<comment type="caution">
    <text evidence="3">The sequence shown here is derived from an EMBL/GenBank/DDBJ whole genome shotgun (WGS) entry which is preliminary data.</text>
</comment>
<feature type="domain" description="MATH" evidence="2">
    <location>
        <begin position="11"/>
        <end position="141"/>
    </location>
</feature>
<dbReference type="InterPro" id="IPR008974">
    <property type="entry name" value="TRAF-like"/>
</dbReference>
<proteinExistence type="predicted"/>
<dbReference type="Proteomes" id="UP000807504">
    <property type="component" value="Unassembled WGS sequence"/>
</dbReference>
<evidence type="ECO:0000259" key="2">
    <source>
        <dbReference type="PROSITE" id="PS50144"/>
    </source>
</evidence>
<dbReference type="Gene3D" id="1.25.40.420">
    <property type="match status" value="1"/>
</dbReference>
<dbReference type="Pfam" id="PF22486">
    <property type="entry name" value="MATH_2"/>
    <property type="match status" value="1"/>
</dbReference>
<reference evidence="3" key="1">
    <citation type="journal article" date="2020" name="bioRxiv">
        <title>Chromosome-level reference genome of the European wasp spider Argiope bruennichi: a resource for studies on range expansion and evolutionary adaptation.</title>
        <authorList>
            <person name="Sheffer M.M."/>
            <person name="Hoppe A."/>
            <person name="Krehenwinkel H."/>
            <person name="Uhl G."/>
            <person name="Kuss A.W."/>
            <person name="Jensen L."/>
            <person name="Jensen C."/>
            <person name="Gillespie R.G."/>
            <person name="Hoff K.J."/>
            <person name="Prost S."/>
        </authorList>
    </citation>
    <scope>NUCLEOTIDE SEQUENCE</scope>
</reference>
<dbReference type="Pfam" id="PF00651">
    <property type="entry name" value="BTB"/>
    <property type="match status" value="1"/>
</dbReference>
<dbReference type="EMBL" id="JABXBU010000003">
    <property type="protein sequence ID" value="KAF8792311.1"/>
    <property type="molecule type" value="Genomic_DNA"/>
</dbReference>
<evidence type="ECO:0000259" key="1">
    <source>
        <dbReference type="PROSITE" id="PS50097"/>
    </source>
</evidence>
<dbReference type="AlphaFoldDB" id="A0A8T0FMM8"/>
<keyword evidence="4" id="KW-1185">Reference proteome</keyword>
<dbReference type="PROSITE" id="PS50097">
    <property type="entry name" value="BTB"/>
    <property type="match status" value="1"/>
</dbReference>
<dbReference type="SUPFAM" id="SSF54695">
    <property type="entry name" value="POZ domain"/>
    <property type="match status" value="1"/>
</dbReference>
<dbReference type="InterPro" id="IPR000210">
    <property type="entry name" value="BTB/POZ_dom"/>
</dbReference>
<dbReference type="GO" id="GO:0030163">
    <property type="term" value="P:protein catabolic process"/>
    <property type="evidence" value="ECO:0007669"/>
    <property type="project" value="UniProtKB-ARBA"/>
</dbReference>
<evidence type="ECO:0000313" key="3">
    <source>
        <dbReference type="EMBL" id="KAF8792311.1"/>
    </source>
</evidence>
<accession>A0A8T0FMM8</accession>
<dbReference type="Gene3D" id="2.60.210.10">
    <property type="entry name" value="Apoptosis, Tumor Necrosis Factor Receptor Associated Protein 2, Chain A"/>
    <property type="match status" value="1"/>
</dbReference>